<proteinExistence type="predicted"/>
<reference evidence="2" key="1">
    <citation type="submission" date="2023-06" db="EMBL/GenBank/DDBJ databases">
        <title>Genome-scale phylogeny and comparative genomics of the fungal order Sordariales.</title>
        <authorList>
            <consortium name="Lawrence Berkeley National Laboratory"/>
            <person name="Hensen N."/>
            <person name="Bonometti L."/>
            <person name="Westerberg I."/>
            <person name="Brannstrom I.O."/>
            <person name="Guillou S."/>
            <person name="Cros-Aarteil S."/>
            <person name="Calhoun S."/>
            <person name="Haridas S."/>
            <person name="Kuo A."/>
            <person name="Mondo S."/>
            <person name="Pangilinan J."/>
            <person name="Riley R."/>
            <person name="Labutti K."/>
            <person name="Andreopoulos B."/>
            <person name="Lipzen A."/>
            <person name="Chen C."/>
            <person name="Yanf M."/>
            <person name="Daum C."/>
            <person name="Ng V."/>
            <person name="Clum A."/>
            <person name="Steindorff A."/>
            <person name="Ohm R."/>
            <person name="Martin F."/>
            <person name="Silar P."/>
            <person name="Natvig D."/>
            <person name="Lalanne C."/>
            <person name="Gautier V."/>
            <person name="Ament-Velasquez S.L."/>
            <person name="Kruys A."/>
            <person name="Hutchinson M.I."/>
            <person name="Powell A.J."/>
            <person name="Barry K."/>
            <person name="Miller A.N."/>
            <person name="Grigoriev I.V."/>
            <person name="Debuchy R."/>
            <person name="Gladieux P."/>
            <person name="Thoren M.H."/>
            <person name="Johannesson H."/>
        </authorList>
    </citation>
    <scope>NUCLEOTIDE SEQUENCE</scope>
    <source>
        <strain evidence="2">CBS 606.72</strain>
    </source>
</reference>
<comment type="caution">
    <text evidence="2">The sequence shown here is derived from an EMBL/GenBank/DDBJ whole genome shotgun (WGS) entry which is preliminary data.</text>
</comment>
<feature type="compositionally biased region" description="Basic residues" evidence="1">
    <location>
        <begin position="426"/>
        <end position="439"/>
    </location>
</feature>
<sequence length="717" mass="76394">MDKESPSVPTNPLRPPSRARGGAVGHHPRPLHSPPPHIELYEKKPLPPIPAKREPATDRLSEDINKLFSTAVGSNGPETEGLASGQIDWAKEEANIAVILDNRIRRNISPAPASSTFPGARKRSKQNMRMRSGEDGISSVLDDAVAAPPPKSSMRKIVSLTGGKLKGTSLPSPSGHNSSHKIKQLTGTEVGSEQTGVEGSTEASPMSRNSSIYSAEDFSDAGSLDTSSSYDMGYASDPNTSSSRQPTDSKKAMFGALPPVPSPLNITKIQEAKRINLGGHRSSFSTNDAGRARDVNNEFWLSDHPTGRYHMTTAQIARSVPGTPLRPPRPLKARQTLFLHPQSSYPELLMMNKAAALTANSLPPHGNPTTSPPLPRSPPPAENGSPTDPKHWRYLLHSPNLYQDPSPPPVPPKPKLSPTLNDGKFPRSHHRSILSKVFRRSSGLPSQPTHGKTLSSPNIGSTPVPSSTSTLLPAAEITPTPPARPGTSHRYTQSAPASASTTNIPIPPIPSATTPPPRPRTAAPELPQSQPNTLSAWDHDDDTERTGLFRIPFAMSSMSNLAGEAVGQARAAVGIKSRAERKRDSIKGRIQVLGGGEMDGATDGLLVAGENDTGENERSKTKGGGKGKPERRWWEGSAEDEAREGAGYGLGGWWTAGSHDAAKVEGKGKGHGRGQSHSQAQSQRDVDQESRKGRQRAGTWSGRGKGRGGVLGDGPWL</sequence>
<accession>A0AA40CB01</accession>
<keyword evidence="3" id="KW-1185">Reference proteome</keyword>
<protein>
    <submittedName>
        <fullName evidence="2">Uncharacterized protein</fullName>
    </submittedName>
</protein>
<feature type="compositionally biased region" description="Basic and acidic residues" evidence="1">
    <location>
        <begin position="39"/>
        <end position="65"/>
    </location>
</feature>
<dbReference type="AlphaFoldDB" id="A0AA40CB01"/>
<dbReference type="EMBL" id="JAULSU010000001">
    <property type="protein sequence ID" value="KAK0632121.1"/>
    <property type="molecule type" value="Genomic_DNA"/>
</dbReference>
<feature type="compositionally biased region" description="Gly residues" evidence="1">
    <location>
        <begin position="701"/>
        <end position="717"/>
    </location>
</feature>
<feature type="region of interest" description="Disordered" evidence="1">
    <location>
        <begin position="596"/>
        <end position="717"/>
    </location>
</feature>
<evidence type="ECO:0000256" key="1">
    <source>
        <dbReference type="SAM" id="MobiDB-lite"/>
    </source>
</evidence>
<feature type="region of interest" description="Disordered" evidence="1">
    <location>
        <begin position="1"/>
        <end position="86"/>
    </location>
</feature>
<organism evidence="2 3">
    <name type="scientific">Immersiella caudata</name>
    <dbReference type="NCBI Taxonomy" id="314043"/>
    <lineage>
        <taxon>Eukaryota</taxon>
        <taxon>Fungi</taxon>
        <taxon>Dikarya</taxon>
        <taxon>Ascomycota</taxon>
        <taxon>Pezizomycotina</taxon>
        <taxon>Sordariomycetes</taxon>
        <taxon>Sordariomycetidae</taxon>
        <taxon>Sordariales</taxon>
        <taxon>Lasiosphaeriaceae</taxon>
        <taxon>Immersiella</taxon>
    </lineage>
</organism>
<feature type="compositionally biased region" description="Pro residues" evidence="1">
    <location>
        <begin position="505"/>
        <end position="519"/>
    </location>
</feature>
<feature type="compositionally biased region" description="Low complexity" evidence="1">
    <location>
        <begin position="461"/>
        <end position="473"/>
    </location>
</feature>
<evidence type="ECO:0000313" key="2">
    <source>
        <dbReference type="EMBL" id="KAK0632121.1"/>
    </source>
</evidence>
<feature type="region of interest" description="Disordered" evidence="1">
    <location>
        <begin position="108"/>
        <end position="208"/>
    </location>
</feature>
<feature type="region of interest" description="Disordered" evidence="1">
    <location>
        <begin position="229"/>
        <end position="255"/>
    </location>
</feature>
<feature type="compositionally biased region" description="Polar residues" evidence="1">
    <location>
        <begin position="185"/>
        <end position="208"/>
    </location>
</feature>
<feature type="region of interest" description="Disordered" evidence="1">
    <location>
        <begin position="359"/>
        <end position="541"/>
    </location>
</feature>
<gene>
    <name evidence="2" type="ORF">B0T14DRAFT_559840</name>
</gene>
<name>A0AA40CB01_9PEZI</name>
<feature type="compositionally biased region" description="Pro residues" evidence="1">
    <location>
        <begin position="370"/>
        <end position="381"/>
    </location>
</feature>
<evidence type="ECO:0000313" key="3">
    <source>
        <dbReference type="Proteomes" id="UP001175000"/>
    </source>
</evidence>
<feature type="compositionally biased region" description="Polar residues" evidence="1">
    <location>
        <begin position="443"/>
        <end position="460"/>
    </location>
</feature>
<feature type="compositionally biased region" description="Polar residues" evidence="1">
    <location>
        <begin position="237"/>
        <end position="246"/>
    </location>
</feature>
<feature type="compositionally biased region" description="Pro residues" evidence="1">
    <location>
        <begin position="405"/>
        <end position="415"/>
    </location>
</feature>
<dbReference type="Proteomes" id="UP001175000">
    <property type="component" value="Unassembled WGS sequence"/>
</dbReference>
<feature type="compositionally biased region" description="Polar residues" evidence="1">
    <location>
        <begin position="67"/>
        <end position="77"/>
    </location>
</feature>